<keyword evidence="2" id="KW-0808">Transferase</keyword>
<accession>A0A660DV83</accession>
<dbReference type="Gene3D" id="3.40.1190.20">
    <property type="match status" value="1"/>
</dbReference>
<keyword evidence="6" id="KW-1185">Reference proteome</keyword>
<gene>
    <name evidence="5" type="ORF">MUDAN_MDHGFNIF_00285</name>
</gene>
<dbReference type="GO" id="GO:0016301">
    <property type="term" value="F:kinase activity"/>
    <property type="evidence" value="ECO:0007669"/>
    <property type="project" value="UniProtKB-KW"/>
</dbReference>
<dbReference type="PANTHER" id="PTHR43320">
    <property type="entry name" value="SUGAR KINASE"/>
    <property type="match status" value="1"/>
</dbReference>
<dbReference type="Proteomes" id="UP000289996">
    <property type="component" value="Unassembled WGS sequence"/>
</dbReference>
<evidence type="ECO:0000256" key="2">
    <source>
        <dbReference type="ARBA" id="ARBA00022679"/>
    </source>
</evidence>
<name>A0A660DV83_9LACO</name>
<dbReference type="PANTHER" id="PTHR43320:SF2">
    <property type="entry name" value="2-DEHYDRO-3-DEOXYGLUCONOKINASE_2-DEHYDRO-3-DEOXYGALACTONOKINASE"/>
    <property type="match status" value="1"/>
</dbReference>
<feature type="domain" description="Carbohydrate kinase PfkB" evidence="4">
    <location>
        <begin position="2"/>
        <end position="319"/>
    </location>
</feature>
<dbReference type="EMBL" id="UYIG01000001">
    <property type="protein sequence ID" value="VDG26890.1"/>
    <property type="molecule type" value="Genomic_DNA"/>
</dbReference>
<dbReference type="AlphaFoldDB" id="A0A660DV83"/>
<dbReference type="SUPFAM" id="SSF53613">
    <property type="entry name" value="Ribokinase-like"/>
    <property type="match status" value="1"/>
</dbReference>
<evidence type="ECO:0000256" key="1">
    <source>
        <dbReference type="ARBA" id="ARBA00010688"/>
    </source>
</evidence>
<dbReference type="InterPro" id="IPR011611">
    <property type="entry name" value="PfkB_dom"/>
</dbReference>
<evidence type="ECO:0000313" key="5">
    <source>
        <dbReference type="EMBL" id="VDG26890.1"/>
    </source>
</evidence>
<protein>
    <submittedName>
        <fullName evidence="5">2-dehydro-3-deoxygluconokinase [Lactobacillus pentosus]</fullName>
    </submittedName>
</protein>
<evidence type="ECO:0000256" key="3">
    <source>
        <dbReference type="ARBA" id="ARBA00022777"/>
    </source>
</evidence>
<organism evidence="5 6">
    <name type="scientific">Lactiplantibacillus mudanjiangensis</name>
    <dbReference type="NCBI Taxonomy" id="1296538"/>
    <lineage>
        <taxon>Bacteria</taxon>
        <taxon>Bacillati</taxon>
        <taxon>Bacillota</taxon>
        <taxon>Bacilli</taxon>
        <taxon>Lactobacillales</taxon>
        <taxon>Lactobacillaceae</taxon>
        <taxon>Lactiplantibacillus</taxon>
    </lineage>
</organism>
<sequence>MMKKVLTFGEMMLRLKPSENKRILQSDSFEAAYGGAEANVSVSLSLQGDQAAYLTKFPSNLLGDSALGTLRKFGVDTHKILRGGPRLGIYFFEKGASVRGTNVVYDRAGSSFAMATAAEFDWDSLLADADYFYFSGITPAVSPELQQAVLTAVEYCQAHNITVVYDMNFRGKMWTPAEAQAFSEKVMPYVNVCLANDEDFEASLGIKAFDGDMAHGIDQKESFKAGMQEVVKRYPNCHTVASILRNIHSVEDSQWSALLLRDGQFYESSVYQLHVYEGVASGDAFGAGLLHGFLHGFDGQEQVDYAIAASVLKLTISGDLNLVSEPEIRSIMKNGGSAMNR</sequence>
<dbReference type="InterPro" id="IPR052700">
    <property type="entry name" value="Carb_kinase_PfkB-like"/>
</dbReference>
<comment type="similarity">
    <text evidence="1">Belongs to the carbohydrate kinase PfkB family.</text>
</comment>
<dbReference type="InterPro" id="IPR029056">
    <property type="entry name" value="Ribokinase-like"/>
</dbReference>
<evidence type="ECO:0000259" key="4">
    <source>
        <dbReference type="Pfam" id="PF00294"/>
    </source>
</evidence>
<evidence type="ECO:0000313" key="6">
    <source>
        <dbReference type="Proteomes" id="UP000289996"/>
    </source>
</evidence>
<keyword evidence="3 5" id="KW-0418">Kinase</keyword>
<dbReference type="Pfam" id="PF00294">
    <property type="entry name" value="PfkB"/>
    <property type="match status" value="1"/>
</dbReference>
<proteinExistence type="inferred from homology"/>
<dbReference type="CDD" id="cd01166">
    <property type="entry name" value="KdgK"/>
    <property type="match status" value="1"/>
</dbReference>
<reference evidence="5 6" key="1">
    <citation type="submission" date="2018-11" db="EMBL/GenBank/DDBJ databases">
        <authorList>
            <person name="Wuyts S."/>
        </authorList>
    </citation>
    <scope>NUCLEOTIDE SEQUENCE [LARGE SCALE GENOMIC DNA]</scope>
    <source>
        <strain evidence="5">Lactobacillus mudanjiangensis AMBF249</strain>
    </source>
</reference>